<dbReference type="AlphaFoldDB" id="A0A7D8UWZ6"/>
<name>A0A7D8UWZ6_9HELO</name>
<reference evidence="2 3" key="1">
    <citation type="submission" date="2018-05" db="EMBL/GenBank/DDBJ databases">
        <title>Whole genome sequencing for identification of molecular markers to develop diagnostic detection tools for the regulated plant pathogen Lachnellula willkommii.</title>
        <authorList>
            <person name="Giroux E."/>
            <person name="Bilodeau G."/>
        </authorList>
    </citation>
    <scope>NUCLEOTIDE SEQUENCE [LARGE SCALE GENOMIC DNA]</scope>
    <source>
        <strain evidence="2 3">CBS 625.97</strain>
    </source>
</reference>
<keyword evidence="3" id="KW-1185">Reference proteome</keyword>
<accession>A0A7D8UWZ6</accession>
<feature type="compositionally biased region" description="Acidic residues" evidence="1">
    <location>
        <begin position="33"/>
        <end position="47"/>
    </location>
</feature>
<evidence type="ECO:0000313" key="3">
    <source>
        <dbReference type="Proteomes" id="UP000481288"/>
    </source>
</evidence>
<evidence type="ECO:0000256" key="1">
    <source>
        <dbReference type="SAM" id="MobiDB-lite"/>
    </source>
</evidence>
<organism evidence="2 3">
    <name type="scientific">Lachnellula cervina</name>
    <dbReference type="NCBI Taxonomy" id="1316786"/>
    <lineage>
        <taxon>Eukaryota</taxon>
        <taxon>Fungi</taxon>
        <taxon>Dikarya</taxon>
        <taxon>Ascomycota</taxon>
        <taxon>Pezizomycotina</taxon>
        <taxon>Leotiomycetes</taxon>
        <taxon>Helotiales</taxon>
        <taxon>Lachnaceae</taxon>
        <taxon>Lachnellula</taxon>
    </lineage>
</organism>
<protein>
    <submittedName>
        <fullName evidence="2">Uncharacterized protein</fullName>
    </submittedName>
</protein>
<feature type="compositionally biased region" description="Basic and acidic residues" evidence="1">
    <location>
        <begin position="1"/>
        <end position="12"/>
    </location>
</feature>
<comment type="caution">
    <text evidence="2">The sequence shown here is derived from an EMBL/GenBank/DDBJ whole genome shotgun (WGS) entry which is preliminary data.</text>
</comment>
<dbReference type="EMBL" id="QGMG01000073">
    <property type="protein sequence ID" value="TVY57812.1"/>
    <property type="molecule type" value="Genomic_DNA"/>
</dbReference>
<sequence length="47" mass="5101">MARSEAAKKASSKEANANFSVAPGRSDQAMSGDDYDDDDEEWYLSAL</sequence>
<dbReference type="Proteomes" id="UP000481288">
    <property type="component" value="Unassembled WGS sequence"/>
</dbReference>
<proteinExistence type="predicted"/>
<evidence type="ECO:0000313" key="2">
    <source>
        <dbReference type="EMBL" id="TVY57812.1"/>
    </source>
</evidence>
<gene>
    <name evidence="2" type="ORF">LCER1_G000446</name>
</gene>
<feature type="region of interest" description="Disordered" evidence="1">
    <location>
        <begin position="1"/>
        <end position="47"/>
    </location>
</feature>